<comment type="caution">
    <text evidence="2">The sequence shown here is derived from an EMBL/GenBank/DDBJ whole genome shotgun (WGS) entry which is preliminary data.</text>
</comment>
<proteinExistence type="predicted"/>
<feature type="signal peptide" evidence="1">
    <location>
        <begin position="1"/>
        <end position="20"/>
    </location>
</feature>
<dbReference type="OrthoDB" id="5380360at2"/>
<keyword evidence="1" id="KW-0732">Signal</keyword>
<sequence length="277" mass="30653">MPLLATAAVALAGPTSPAQAADPPRYKLYYDLFDRGGAKIPGHDTSWVPQGLAYWSEQDALVISYYDGNEKQKSRIAIIDRNTGAKRKILVLPRKGHAGGIGFTKRYLWVTQDGIVYRVRKSELAKPEMSTVKLDEDWPVSASSFMTIAGDRMWLGQFRENANGTTWEYRFAKGGVPVRTGRNMINPPQVQGMVITGGKVVWSRSYGRDNDSRIDVHALGSTFGRPLRSILAPNMSEGMVIARGELRVVYESGSSTYSDADYRVRTVHRAPIGRIVG</sequence>
<dbReference type="SUPFAM" id="SSF63825">
    <property type="entry name" value="YWTD domain"/>
    <property type="match status" value="1"/>
</dbReference>
<evidence type="ECO:0000313" key="2">
    <source>
        <dbReference type="EMBL" id="PTL60711.1"/>
    </source>
</evidence>
<dbReference type="EMBL" id="PYYB01000001">
    <property type="protein sequence ID" value="PTL60711.1"/>
    <property type="molecule type" value="Genomic_DNA"/>
</dbReference>
<evidence type="ECO:0000313" key="3">
    <source>
        <dbReference type="Proteomes" id="UP000240739"/>
    </source>
</evidence>
<keyword evidence="3" id="KW-1185">Reference proteome</keyword>
<reference evidence="2 3" key="1">
    <citation type="submission" date="2018-03" db="EMBL/GenBank/DDBJ databases">
        <title>Aquarubrobacter algicola gen. nov., sp. nov., a novel actinobacterium isolated from shallow eutrophic lake during the end of cyanobacterial harmful algal blooms.</title>
        <authorList>
            <person name="Chun S.J."/>
        </authorList>
    </citation>
    <scope>NUCLEOTIDE SEQUENCE [LARGE SCALE GENOMIC DNA]</scope>
    <source>
        <strain evidence="2 3">Seoho-28</strain>
    </source>
</reference>
<dbReference type="Proteomes" id="UP000240739">
    <property type="component" value="Unassembled WGS sequence"/>
</dbReference>
<feature type="chain" id="PRO_5015741754" evidence="1">
    <location>
        <begin position="21"/>
        <end position="277"/>
    </location>
</feature>
<accession>A0A2T4UNB3</accession>
<dbReference type="AlphaFoldDB" id="A0A2T4UNB3"/>
<name>A0A2T4UNB3_9ACTN</name>
<protein>
    <submittedName>
        <fullName evidence="2">Uncharacterized protein</fullName>
    </submittedName>
</protein>
<gene>
    <name evidence="2" type="ORF">C7Y72_04555</name>
</gene>
<evidence type="ECO:0000256" key="1">
    <source>
        <dbReference type="SAM" id="SignalP"/>
    </source>
</evidence>
<organism evidence="2 3">
    <name type="scientific">Paraconexibacter algicola</name>
    <dbReference type="NCBI Taxonomy" id="2133960"/>
    <lineage>
        <taxon>Bacteria</taxon>
        <taxon>Bacillati</taxon>
        <taxon>Actinomycetota</taxon>
        <taxon>Thermoleophilia</taxon>
        <taxon>Solirubrobacterales</taxon>
        <taxon>Paraconexibacteraceae</taxon>
        <taxon>Paraconexibacter</taxon>
    </lineage>
</organism>